<dbReference type="EMBL" id="JAGXEW010000023">
    <property type="protein sequence ID" value="KAK1158902.1"/>
    <property type="molecule type" value="Genomic_DNA"/>
</dbReference>
<feature type="compositionally biased region" description="Basic residues" evidence="1">
    <location>
        <begin position="41"/>
        <end position="51"/>
    </location>
</feature>
<evidence type="ECO:0000313" key="2">
    <source>
        <dbReference type="EMBL" id="KAK1158902.1"/>
    </source>
</evidence>
<sequence>MEPRVRNRGSGRGGGRGGWRRNAGDKQNRDHHETGAPEHRGRGRGGAHRGRGRQEHRGRGHLSPRGRISETQVRGKMYVEEEVDVKHSDDEDFGPSVFSRRKLVSNWDRYEAAEKEEVGESGQSQRGADFSVLLSSAGDSFTQFRFAEEKEWEIDTPANNQMSALYVDCQSLAQALQELPLHLRLNLEAELVQVTTPVELPPVMINSKKKGVTVAQFRGPSAGESESFLSSAAASPFTSSVTLADPLCSAAPRPAADELDKELDVLLALEDPVQTAKNSLLPDMTAQDLETVDIIAAAADPVSEHGKEASSGDTTMKKEITEDELENWLDSMIS</sequence>
<protein>
    <submittedName>
        <fullName evidence="2">Cell death regulator Aven</fullName>
    </submittedName>
</protein>
<proteinExistence type="predicted"/>
<accession>A0AAD8CYI0</accession>
<comment type="caution">
    <text evidence="2">The sequence shown here is derived from an EMBL/GenBank/DDBJ whole genome shotgun (WGS) entry which is preliminary data.</text>
</comment>
<keyword evidence="3" id="KW-1185">Reference proteome</keyword>
<evidence type="ECO:0000256" key="1">
    <source>
        <dbReference type="SAM" id="MobiDB-lite"/>
    </source>
</evidence>
<feature type="region of interest" description="Disordered" evidence="1">
    <location>
        <begin position="302"/>
        <end position="334"/>
    </location>
</feature>
<feature type="compositionally biased region" description="Basic and acidic residues" evidence="1">
    <location>
        <begin position="302"/>
        <end position="320"/>
    </location>
</feature>
<organism evidence="2 3">
    <name type="scientific">Acipenser oxyrinchus oxyrinchus</name>
    <dbReference type="NCBI Taxonomy" id="40147"/>
    <lineage>
        <taxon>Eukaryota</taxon>
        <taxon>Metazoa</taxon>
        <taxon>Chordata</taxon>
        <taxon>Craniata</taxon>
        <taxon>Vertebrata</taxon>
        <taxon>Euteleostomi</taxon>
        <taxon>Actinopterygii</taxon>
        <taxon>Chondrostei</taxon>
        <taxon>Acipenseriformes</taxon>
        <taxon>Acipenseridae</taxon>
        <taxon>Acipenser</taxon>
    </lineage>
</organism>
<name>A0AAD8CYI0_ACIOX</name>
<dbReference type="InterPro" id="IPR026187">
    <property type="entry name" value="Aven"/>
</dbReference>
<dbReference type="AlphaFoldDB" id="A0AAD8CYI0"/>
<gene>
    <name evidence="2" type="primary">AVEN</name>
    <name evidence="2" type="ORF">AOXY_G22698</name>
</gene>
<feature type="compositionally biased region" description="Basic and acidic residues" evidence="1">
    <location>
        <begin position="22"/>
        <end position="40"/>
    </location>
</feature>
<dbReference type="PANTHER" id="PTHR16524:SF2">
    <property type="entry name" value="CELL DEATH REGULATOR AVEN"/>
    <property type="match status" value="1"/>
</dbReference>
<feature type="region of interest" description="Disordered" evidence="1">
    <location>
        <begin position="1"/>
        <end position="75"/>
    </location>
</feature>
<evidence type="ECO:0000313" key="3">
    <source>
        <dbReference type="Proteomes" id="UP001230051"/>
    </source>
</evidence>
<dbReference type="GO" id="GO:0010972">
    <property type="term" value="P:negative regulation of G2/M transition of mitotic cell cycle"/>
    <property type="evidence" value="ECO:0007669"/>
    <property type="project" value="TreeGrafter"/>
</dbReference>
<reference evidence="2" key="1">
    <citation type="submission" date="2022-02" db="EMBL/GenBank/DDBJ databases">
        <title>Atlantic sturgeon de novo genome assembly.</title>
        <authorList>
            <person name="Stock M."/>
            <person name="Klopp C."/>
            <person name="Guiguen Y."/>
            <person name="Cabau C."/>
            <person name="Parinello H."/>
            <person name="Santidrian Yebra-Pimentel E."/>
            <person name="Kuhl H."/>
            <person name="Dirks R.P."/>
            <person name="Guessner J."/>
            <person name="Wuertz S."/>
            <person name="Du K."/>
            <person name="Schartl M."/>
        </authorList>
    </citation>
    <scope>NUCLEOTIDE SEQUENCE</scope>
    <source>
        <strain evidence="2">STURGEONOMICS-FGT-2020</strain>
        <tissue evidence="2">Whole blood</tissue>
    </source>
</reference>
<dbReference type="Proteomes" id="UP001230051">
    <property type="component" value="Unassembled WGS sequence"/>
</dbReference>
<dbReference type="PANTHER" id="PTHR16524">
    <property type="entry name" value="CELL DEATH REGULATOR AVEN"/>
    <property type="match status" value="1"/>
</dbReference>